<dbReference type="Proteomes" id="UP000064844">
    <property type="component" value="Chromosome"/>
</dbReference>
<protein>
    <recommendedName>
        <fullName evidence="3">DUF3793 family protein</fullName>
    </recommendedName>
</protein>
<dbReference type="eggNOG" id="ENOG5032SGE">
    <property type="taxonomic scope" value="Bacteria"/>
</dbReference>
<accession>A0A0S2W4C8</accession>
<proteinExistence type="predicted"/>
<evidence type="ECO:0000313" key="2">
    <source>
        <dbReference type="Proteomes" id="UP000064844"/>
    </source>
</evidence>
<dbReference type="PATRIC" id="fig|1297617.4.peg.1848"/>
<reference evidence="1 2" key="1">
    <citation type="journal article" date="2015" name="Nat. Commun.">
        <title>Production of butyrate from lysine and the Amadori product fructoselysine by a human gut commensal.</title>
        <authorList>
            <person name="Bui T.P."/>
            <person name="Ritari J."/>
            <person name="Boeren S."/>
            <person name="de Waard P."/>
            <person name="Plugge C.M."/>
            <person name="de Vos W.M."/>
        </authorList>
    </citation>
    <scope>NUCLEOTIDE SEQUENCE [LARGE SCALE GENOMIC DNA]</scope>
    <source>
        <strain evidence="1 2">AF211</strain>
    </source>
</reference>
<dbReference type="AlphaFoldDB" id="A0A0S2W4C8"/>
<sequence length="187" mass="21526">MYRELDQVLAYHCGPALAGVKAANLVSLSLEEFPELRETAAKYNRLFQGKGVSFRLLCGCGKRALLLVYREEQLARQLREPLAAELLRRDGYPEGADVERLLELLSTRLRMGKEFPHEIGLFLGYPPEDVLGFQRYRGQNCKLCGYWKVYSDVDRARVLFRLYDRCREVLCRRVARGMTLSEVFLAA</sequence>
<dbReference type="STRING" id="1297617.IB211_01799c"/>
<dbReference type="KEGG" id="ibu:IB211_01799c"/>
<evidence type="ECO:0008006" key="3">
    <source>
        <dbReference type="Google" id="ProtNLM"/>
    </source>
</evidence>
<dbReference type="RefSeq" id="WP_033118988.1">
    <property type="nucleotide sequence ID" value="NZ_CALICV010000146.1"/>
</dbReference>
<gene>
    <name evidence="1" type="ORF">IB211_01799c</name>
</gene>
<name>A0A0S2W4C8_9FIRM</name>
<evidence type="ECO:0000313" key="1">
    <source>
        <dbReference type="EMBL" id="ALP94190.1"/>
    </source>
</evidence>
<dbReference type="InterPro" id="IPR024523">
    <property type="entry name" value="DUF3793"/>
</dbReference>
<dbReference type="EMBL" id="CP011307">
    <property type="protein sequence ID" value="ALP94190.1"/>
    <property type="molecule type" value="Genomic_DNA"/>
</dbReference>
<organism evidence="1 2">
    <name type="scientific">Intestinimonas butyriciproducens</name>
    <dbReference type="NCBI Taxonomy" id="1297617"/>
    <lineage>
        <taxon>Bacteria</taxon>
        <taxon>Bacillati</taxon>
        <taxon>Bacillota</taxon>
        <taxon>Clostridia</taxon>
        <taxon>Eubacteriales</taxon>
        <taxon>Intestinimonas</taxon>
    </lineage>
</organism>
<reference evidence="2" key="2">
    <citation type="submission" date="2015-04" db="EMBL/GenBank/DDBJ databases">
        <title>A butyrogenic pathway from the amino acid lysine in a human gut commensal.</title>
        <authorList>
            <person name="de Vos W.M."/>
            <person name="Bui N.T.P."/>
            <person name="Plugge C.M."/>
            <person name="Ritari J."/>
        </authorList>
    </citation>
    <scope>NUCLEOTIDE SEQUENCE [LARGE SCALE GENOMIC DNA]</scope>
    <source>
        <strain evidence="2">AF211</strain>
    </source>
</reference>
<keyword evidence="2" id="KW-1185">Reference proteome</keyword>
<dbReference type="Pfam" id="PF12672">
    <property type="entry name" value="DUF3793"/>
    <property type="match status" value="1"/>
</dbReference>